<dbReference type="EMBL" id="LHUR01000018">
    <property type="protein sequence ID" value="KOA20241.1"/>
    <property type="molecule type" value="Genomic_DNA"/>
</dbReference>
<organism evidence="1 2">
    <name type="scientific">Clostridium homopropionicum DSM 5847</name>
    <dbReference type="NCBI Taxonomy" id="1121318"/>
    <lineage>
        <taxon>Bacteria</taxon>
        <taxon>Bacillati</taxon>
        <taxon>Bacillota</taxon>
        <taxon>Clostridia</taxon>
        <taxon>Eubacteriales</taxon>
        <taxon>Clostridiaceae</taxon>
        <taxon>Clostridium</taxon>
    </lineage>
</organism>
<gene>
    <name evidence="1" type="ORF">CLHOM_14460</name>
</gene>
<dbReference type="AlphaFoldDB" id="A0A0L6ZBA0"/>
<reference evidence="2" key="1">
    <citation type="submission" date="2015-08" db="EMBL/GenBank/DDBJ databases">
        <title>Genome sequence of the strict anaerobe Clostridium homopropionicum LuHBu1 (DSM 5847T).</title>
        <authorList>
            <person name="Poehlein A."/>
            <person name="Beck M."/>
            <person name="Schiel-Bengelsdorf B."/>
            <person name="Bengelsdorf F.R."/>
            <person name="Daniel R."/>
            <person name="Duerre P."/>
        </authorList>
    </citation>
    <scope>NUCLEOTIDE SEQUENCE [LARGE SCALE GENOMIC DNA]</scope>
    <source>
        <strain evidence="2">DSM 5847</strain>
    </source>
</reference>
<dbReference type="STRING" id="36844.SAMN04488501_11125"/>
<dbReference type="PATRIC" id="fig|1121318.3.peg.1451"/>
<protein>
    <recommendedName>
        <fullName evidence="3">TGF-beta propeptide</fullName>
    </recommendedName>
</protein>
<evidence type="ECO:0008006" key="3">
    <source>
        <dbReference type="Google" id="ProtNLM"/>
    </source>
</evidence>
<dbReference type="NCBIfam" id="NF033679">
    <property type="entry name" value="DNRLRE_dom"/>
    <property type="match status" value="1"/>
</dbReference>
<comment type="caution">
    <text evidence="1">The sequence shown here is derived from an EMBL/GenBank/DDBJ whole genome shotgun (WGS) entry which is preliminary data.</text>
</comment>
<keyword evidence="2" id="KW-1185">Reference proteome</keyword>
<proteinExistence type="predicted"/>
<dbReference type="Gene3D" id="2.60.120.970">
    <property type="match status" value="1"/>
</dbReference>
<dbReference type="RefSeq" id="WP_052221003.1">
    <property type="nucleotide sequence ID" value="NZ_LHUR01000018.1"/>
</dbReference>
<accession>A0A0L6ZBA0</accession>
<evidence type="ECO:0000313" key="1">
    <source>
        <dbReference type="EMBL" id="KOA20241.1"/>
    </source>
</evidence>
<dbReference type="Proteomes" id="UP000037043">
    <property type="component" value="Unassembled WGS sequence"/>
</dbReference>
<sequence length="265" mass="29624">MSSILIPATKSLTVTNKFPNGNINEDIIMVGIDGEYMYTSYLFFDSSAIPNNVYVSNAELVLFKTNNFYNNSKIEFFISPLSDYFSTYTTFNNPPRENKIIKMKFYPITSKVAVTVNLSYIVSLWVKNQLTNTGIALYCRNQNVIAEFGSAINENSYLIPFINVAINPIINKNQCCTRYPIDNGTTKQVQVIGTVAPASKYDAIVNVGVTRSGSGHTDNYYVADEYDNSTSGNPLHIDKTYNVAIIPKENPGDVETVNFYGSYKE</sequence>
<name>A0A0L6ZBA0_9CLOT</name>
<evidence type="ECO:0000313" key="2">
    <source>
        <dbReference type="Proteomes" id="UP000037043"/>
    </source>
</evidence>